<feature type="compositionally biased region" description="Low complexity" evidence="1">
    <location>
        <begin position="64"/>
        <end position="88"/>
    </location>
</feature>
<dbReference type="STRING" id="45076.Lwor_2108"/>
<dbReference type="SMART" id="SM00834">
    <property type="entry name" value="CxxC_CXXC_SSSS"/>
    <property type="match status" value="1"/>
</dbReference>
<protein>
    <submittedName>
        <fullName evidence="3">Zinc ribbon domain protein</fullName>
    </submittedName>
</protein>
<sequence length="96" mass="10486">MPIYEYECASCHHHFDLMQKYTDSPVTQCPECLKNTVTKLISPAGFQLKGTGWYATDFKDKGTAAKSSTDSSKTESTTSKDTTTTKSTESTKGDSA</sequence>
<evidence type="ECO:0000259" key="2">
    <source>
        <dbReference type="SMART" id="SM00834"/>
    </source>
</evidence>
<dbReference type="OrthoDB" id="9813321at2"/>
<dbReference type="EMBL" id="LNZC01000027">
    <property type="protein sequence ID" value="KTD76883.1"/>
    <property type="molecule type" value="Genomic_DNA"/>
</dbReference>
<accession>A0A0W1A761</accession>
<name>A0A0W1A761_9GAMM</name>
<dbReference type="NCBIfam" id="TIGR02605">
    <property type="entry name" value="CxxC_CxxC_SSSS"/>
    <property type="match status" value="1"/>
</dbReference>
<organism evidence="3 4">
    <name type="scientific">Legionella worsleiensis</name>
    <dbReference type="NCBI Taxonomy" id="45076"/>
    <lineage>
        <taxon>Bacteria</taxon>
        <taxon>Pseudomonadati</taxon>
        <taxon>Pseudomonadota</taxon>
        <taxon>Gammaproteobacteria</taxon>
        <taxon>Legionellales</taxon>
        <taxon>Legionellaceae</taxon>
        <taxon>Legionella</taxon>
    </lineage>
</organism>
<dbReference type="RefSeq" id="WP_058493870.1">
    <property type="nucleotide sequence ID" value="NZ_CBCRUR010000022.1"/>
</dbReference>
<feature type="domain" description="Putative regulatory protein FmdB zinc ribbon" evidence="2">
    <location>
        <begin position="1"/>
        <end position="42"/>
    </location>
</feature>
<keyword evidence="4" id="KW-1185">Reference proteome</keyword>
<feature type="region of interest" description="Disordered" evidence="1">
    <location>
        <begin position="62"/>
        <end position="96"/>
    </location>
</feature>
<dbReference type="PATRIC" id="fig|45076.6.peg.2309"/>
<dbReference type="PANTHER" id="PTHR34404:SF2">
    <property type="entry name" value="CONSERVED SERINE RICH PROTEIN"/>
    <property type="match status" value="1"/>
</dbReference>
<reference evidence="3 4" key="1">
    <citation type="submission" date="2015-11" db="EMBL/GenBank/DDBJ databases">
        <title>Genomic analysis of 38 Legionella species identifies large and diverse effector repertoires.</title>
        <authorList>
            <person name="Burstein D."/>
            <person name="Amaro F."/>
            <person name="Zusman T."/>
            <person name="Lifshitz Z."/>
            <person name="Cohen O."/>
            <person name="Gilbert J.A."/>
            <person name="Pupko T."/>
            <person name="Shuman H.A."/>
            <person name="Segal G."/>
        </authorList>
    </citation>
    <scope>NUCLEOTIDE SEQUENCE [LARGE SCALE GENOMIC DNA]</scope>
    <source>
        <strain evidence="3 4">ATCC 49508</strain>
    </source>
</reference>
<dbReference type="Pfam" id="PF09723">
    <property type="entry name" value="Zn_ribbon_8"/>
    <property type="match status" value="1"/>
</dbReference>
<comment type="caution">
    <text evidence="3">The sequence shown here is derived from an EMBL/GenBank/DDBJ whole genome shotgun (WGS) entry which is preliminary data.</text>
</comment>
<evidence type="ECO:0000313" key="4">
    <source>
        <dbReference type="Proteomes" id="UP000054662"/>
    </source>
</evidence>
<proteinExistence type="predicted"/>
<evidence type="ECO:0000313" key="3">
    <source>
        <dbReference type="EMBL" id="KTD76883.1"/>
    </source>
</evidence>
<dbReference type="InterPro" id="IPR013429">
    <property type="entry name" value="Regulatory_FmdB_Zinc_ribbon"/>
</dbReference>
<dbReference type="PANTHER" id="PTHR34404">
    <property type="entry name" value="REGULATORY PROTEIN, FMDB FAMILY"/>
    <property type="match status" value="1"/>
</dbReference>
<evidence type="ECO:0000256" key="1">
    <source>
        <dbReference type="SAM" id="MobiDB-lite"/>
    </source>
</evidence>
<gene>
    <name evidence="3" type="ORF">Lwor_2108</name>
</gene>
<dbReference type="AlphaFoldDB" id="A0A0W1A761"/>
<dbReference type="Proteomes" id="UP000054662">
    <property type="component" value="Unassembled WGS sequence"/>
</dbReference>